<sequence length="306" mass="35833">MPNIWTHILFCEDVVDSMNNTQHAYLTNERVMKLGAQGPDPFFYYNFWPWFKDGPIQEIGTLIHTKRCGPFLIDLIKGAKERDDTVQAFVFGFITHHILDRHTHPYIHYRAGYKKNNHQHLEIIIDTLMMDKYYHVKAWKLPVINEINVGFSLPKSIVSLLHETIHKHFPNNAQPSNKYIQKAYRDLKRAQRILYDPYGWKNIVLKPFISAYSHRPVTDEKDFLNLNHTVWYHPATKEPSTKSFIDLYNQSKLDACEIMPIVMNYWASPSQKQLKEQLVDLIGNISYDTGQPVASGLENKYCEPLL</sequence>
<gene>
    <name evidence="2" type="ORF">CQU01_09780</name>
</gene>
<feature type="domain" description="Phospholipase C/D" evidence="1">
    <location>
        <begin position="6"/>
        <end position="137"/>
    </location>
</feature>
<dbReference type="RefSeq" id="WP_146936279.1">
    <property type="nucleotide sequence ID" value="NZ_BJXW01000009.1"/>
</dbReference>
<keyword evidence="3" id="KW-1185">Reference proteome</keyword>
<protein>
    <recommendedName>
        <fullName evidence="1">Phospholipase C/D domain-containing protein</fullName>
    </recommendedName>
</protein>
<dbReference type="OrthoDB" id="9810528at2"/>
<organism evidence="2 3">
    <name type="scientific">Cerasibacillus quisquiliarum</name>
    <dbReference type="NCBI Taxonomy" id="227865"/>
    <lineage>
        <taxon>Bacteria</taxon>
        <taxon>Bacillati</taxon>
        <taxon>Bacillota</taxon>
        <taxon>Bacilli</taxon>
        <taxon>Bacillales</taxon>
        <taxon>Bacillaceae</taxon>
        <taxon>Cerasibacillus</taxon>
    </lineage>
</organism>
<dbReference type="Proteomes" id="UP000321491">
    <property type="component" value="Unassembled WGS sequence"/>
</dbReference>
<proteinExistence type="predicted"/>
<evidence type="ECO:0000259" key="1">
    <source>
        <dbReference type="Pfam" id="PF00882"/>
    </source>
</evidence>
<evidence type="ECO:0000313" key="3">
    <source>
        <dbReference type="Proteomes" id="UP000321491"/>
    </source>
</evidence>
<evidence type="ECO:0000313" key="2">
    <source>
        <dbReference type="EMBL" id="GEN30740.1"/>
    </source>
</evidence>
<dbReference type="EMBL" id="BJXW01000009">
    <property type="protein sequence ID" value="GEN30740.1"/>
    <property type="molecule type" value="Genomic_DNA"/>
</dbReference>
<name>A0A511UVT6_9BACI</name>
<comment type="caution">
    <text evidence="2">The sequence shown here is derived from an EMBL/GenBank/DDBJ whole genome shotgun (WGS) entry which is preliminary data.</text>
</comment>
<dbReference type="InterPro" id="IPR029002">
    <property type="entry name" value="PLPC/GPLD1"/>
</dbReference>
<dbReference type="Pfam" id="PF00882">
    <property type="entry name" value="Zn_dep_PLPC"/>
    <property type="match status" value="1"/>
</dbReference>
<dbReference type="AlphaFoldDB" id="A0A511UVT6"/>
<accession>A0A511UVT6</accession>
<reference evidence="2 3" key="1">
    <citation type="submission" date="2019-07" db="EMBL/GenBank/DDBJ databases">
        <title>Whole genome shotgun sequence of Cerasibacillus quisquiliarum NBRC 102429.</title>
        <authorList>
            <person name="Hosoyama A."/>
            <person name="Uohara A."/>
            <person name="Ohji S."/>
            <person name="Ichikawa N."/>
        </authorList>
    </citation>
    <scope>NUCLEOTIDE SEQUENCE [LARGE SCALE GENOMIC DNA]</scope>
    <source>
        <strain evidence="2 3">NBRC 102429</strain>
    </source>
</reference>